<dbReference type="RefSeq" id="WP_201917429.1">
    <property type="nucleotide sequence ID" value="NZ_BAABAX010000023.1"/>
</dbReference>
<accession>A0A937D7B2</accession>
<evidence type="ECO:0000313" key="1">
    <source>
        <dbReference type="EMBL" id="MBL0682915.1"/>
    </source>
</evidence>
<dbReference type="Proteomes" id="UP000651057">
    <property type="component" value="Unassembled WGS sequence"/>
</dbReference>
<name>A0A937D7B2_9FLAO</name>
<proteinExistence type="predicted"/>
<organism evidence="1 2">
    <name type="scientific">Aquimarina mytili</name>
    <dbReference type="NCBI Taxonomy" id="874423"/>
    <lineage>
        <taxon>Bacteria</taxon>
        <taxon>Pseudomonadati</taxon>
        <taxon>Bacteroidota</taxon>
        <taxon>Flavobacteriia</taxon>
        <taxon>Flavobacteriales</taxon>
        <taxon>Flavobacteriaceae</taxon>
        <taxon>Aquimarina</taxon>
    </lineage>
</organism>
<evidence type="ECO:0000313" key="2">
    <source>
        <dbReference type="Proteomes" id="UP000651057"/>
    </source>
</evidence>
<keyword evidence="2" id="KW-1185">Reference proteome</keyword>
<gene>
    <name evidence="1" type="ORF">JJQ60_05280</name>
</gene>
<dbReference type="EMBL" id="JAERQJ010000002">
    <property type="protein sequence ID" value="MBL0682915.1"/>
    <property type="molecule type" value="Genomic_DNA"/>
</dbReference>
<protein>
    <submittedName>
        <fullName evidence="1">Uncharacterized protein</fullName>
    </submittedName>
</protein>
<comment type="caution">
    <text evidence="1">The sequence shown here is derived from an EMBL/GenBank/DDBJ whole genome shotgun (WGS) entry which is preliminary data.</text>
</comment>
<dbReference type="AlphaFoldDB" id="A0A937D7B2"/>
<reference evidence="1" key="1">
    <citation type="submission" date="2021-01" db="EMBL/GenBank/DDBJ databases">
        <authorList>
            <person name="Zhong Y.L."/>
        </authorList>
    </citation>
    <scope>NUCLEOTIDE SEQUENCE</scope>
    <source>
        <strain evidence="1">KCTC 23302</strain>
    </source>
</reference>
<sequence length="236" mass="27746">MKTKLKISIDNLYTVFKKYCVDSTKLRASSCPCCVTDEEIKEIVGKPLERLSEEELGHFSRSAISTFGTIEDYKHFLPRILECMQYPNTDLLFDFTCFEKLNYAEWETWPFEEQKAIESYFETLWCTVINDENTTGDQVEGVMSIILKYGYLDRALLEWSKSNTSKSTFCIIEGILNGFNFEVNDNDYDIMFKWLTSHTIKSKIEDMYFKTNDKELANKIAIVYTILENKWEVTFY</sequence>